<dbReference type="Gene3D" id="3.30.43.10">
    <property type="entry name" value="Uridine Diphospho-n-acetylenolpyruvylglucosamine Reductase, domain 2"/>
    <property type="match status" value="1"/>
</dbReference>
<dbReference type="Pfam" id="PF01565">
    <property type="entry name" value="FAD_binding_4"/>
    <property type="match status" value="1"/>
</dbReference>
<organism evidence="9">
    <name type="scientific">Pinus tabuliformis</name>
    <name type="common">Chinese red pine</name>
    <name type="synonym">Pinus leucosperma</name>
    <dbReference type="NCBI Taxonomy" id="88731"/>
    <lineage>
        <taxon>Eukaryota</taxon>
        <taxon>Viridiplantae</taxon>
        <taxon>Streptophyta</taxon>
        <taxon>Embryophyta</taxon>
        <taxon>Tracheophyta</taxon>
        <taxon>Spermatophyta</taxon>
        <taxon>Pinopsida</taxon>
        <taxon>Pinidae</taxon>
        <taxon>Conifers I</taxon>
        <taxon>Pinales</taxon>
        <taxon>Pinaceae</taxon>
        <taxon>Pinus</taxon>
        <taxon>Pinus subgen. Pinus</taxon>
    </lineage>
</organism>
<dbReference type="InterPro" id="IPR050432">
    <property type="entry name" value="FAD-linked_Oxidoreductases_BP"/>
</dbReference>
<feature type="signal peptide" evidence="7">
    <location>
        <begin position="1"/>
        <end position="39"/>
    </location>
</feature>
<feature type="chain" id="PRO_5005451203" description="cytokinin dehydrogenase" evidence="7">
    <location>
        <begin position="40"/>
        <end position="572"/>
    </location>
</feature>
<dbReference type="PANTHER" id="PTHR13878">
    <property type="entry name" value="GULONOLACTONE OXIDASE"/>
    <property type="match status" value="1"/>
</dbReference>
<evidence type="ECO:0000256" key="1">
    <source>
        <dbReference type="ARBA" id="ARBA00001974"/>
    </source>
</evidence>
<dbReference type="EMBL" id="KJ711013">
    <property type="protein sequence ID" value="AJP06258.1"/>
    <property type="molecule type" value="mRNA"/>
</dbReference>
<evidence type="ECO:0000256" key="3">
    <source>
        <dbReference type="ARBA" id="ARBA00011928"/>
    </source>
</evidence>
<dbReference type="GO" id="GO:0019139">
    <property type="term" value="F:cytokinin dehydrogenase activity"/>
    <property type="evidence" value="ECO:0007669"/>
    <property type="project" value="UniProtKB-EC"/>
</dbReference>
<accession>A0A0K0M6Y4</accession>
<dbReference type="SUPFAM" id="SSF56176">
    <property type="entry name" value="FAD-binding/transporter-associated domain-like"/>
    <property type="match status" value="1"/>
</dbReference>
<dbReference type="SMR" id="A0A0K0M6Y4"/>
<feature type="domain" description="FAD-binding PCMH-type" evidence="8">
    <location>
        <begin position="85"/>
        <end position="271"/>
    </location>
</feature>
<evidence type="ECO:0000256" key="4">
    <source>
        <dbReference type="ARBA" id="ARBA00022630"/>
    </source>
</evidence>
<dbReference type="Pfam" id="PF09265">
    <property type="entry name" value="Cytokin-bind"/>
    <property type="match status" value="1"/>
</dbReference>
<dbReference type="InterPro" id="IPR016170">
    <property type="entry name" value="Cytok_DH_C_sf"/>
</dbReference>
<dbReference type="InterPro" id="IPR006094">
    <property type="entry name" value="Oxid_FAD_bind_N"/>
</dbReference>
<keyword evidence="4" id="KW-0285">Flavoprotein</keyword>
<dbReference type="Gene3D" id="3.40.462.10">
    <property type="entry name" value="FAD-linked oxidases, C-terminal domain"/>
    <property type="match status" value="1"/>
</dbReference>
<dbReference type="InterPro" id="IPR016164">
    <property type="entry name" value="FAD-linked_Oxase-like_C"/>
</dbReference>
<dbReference type="InterPro" id="IPR036318">
    <property type="entry name" value="FAD-bd_PCMH-like_sf"/>
</dbReference>
<dbReference type="AlphaFoldDB" id="A0A0K0M6Y4"/>
<sequence length="572" mass="63011">MGSCNGRFSALILISMTPPPSRVGVLISLFIMSLLLCISAPCMHSPAAALIGLSRSEKYNTDGQDPCRLSFLDTAAAAIDFGRIYHHNPAAILRPVSAEEIARFLRAIYASRALATGYRQEYLTVAAKGAGHSIHGQAQAPDGLVIEMSSLRGVRIHVADGAGGYSYADVAAGELWVDLLAEAMKLGLAPRSWTDYLYLSVGGTLSNAGISGQTFRHGPQISNVLQLDIITGTGELVTCSPAENADLFYASMGGLGQFGIITRARIILEPAPQKVKWVRALYSDFEQFTRDQELLVSMDDGAASVDYLEGFVVVNNEAMRSWSISFPTDTPLDDSVFNDAGTEILFCIEIAKYFTQSDDETADVDKVTGRIISRLSFIPGLIYSVEVPYADFLNRVRVEELNLRSRGLWDVPHPWLNMFVPRRQIQRFTTSLLKIMSPDTVKGPILVYPVKRSKWNTNMSAVIPEDKDEIFYAVGVLRSADPLCLAGSSCLNDLLSQNQQIIDVSTNANEIGNDKSEPGMGAKQYLAHHSQEWQWKNHFGSKWGIFLQRKARYDPLNILAPGQRILNRNHRA</sequence>
<dbReference type="EC" id="1.5.99.12" evidence="3"/>
<keyword evidence="5" id="KW-0274">FAD</keyword>
<evidence type="ECO:0000256" key="5">
    <source>
        <dbReference type="ARBA" id="ARBA00022827"/>
    </source>
</evidence>
<dbReference type="InterPro" id="IPR016166">
    <property type="entry name" value="FAD-bd_PCMH"/>
</dbReference>
<evidence type="ECO:0000256" key="2">
    <source>
        <dbReference type="ARBA" id="ARBA00005466"/>
    </source>
</evidence>
<protein>
    <recommendedName>
        <fullName evidence="3">cytokinin dehydrogenase</fullName>
        <ecNumber evidence="3">1.5.99.12</ecNumber>
    </recommendedName>
</protein>
<evidence type="ECO:0000313" key="9">
    <source>
        <dbReference type="EMBL" id="AJP06258.1"/>
    </source>
</evidence>
<proteinExistence type="evidence at transcript level"/>
<dbReference type="GO" id="GO:0009690">
    <property type="term" value="P:cytokinin metabolic process"/>
    <property type="evidence" value="ECO:0007669"/>
    <property type="project" value="InterPro"/>
</dbReference>
<comment type="cofactor">
    <cofactor evidence="1">
        <name>FAD</name>
        <dbReference type="ChEBI" id="CHEBI:57692"/>
    </cofactor>
</comment>
<dbReference type="PANTHER" id="PTHR13878:SF107">
    <property type="entry name" value="CYTOKININ DEHYDROGENASE 3"/>
    <property type="match status" value="1"/>
</dbReference>
<reference evidence="9" key="1">
    <citation type="submission" date="2014-04" db="EMBL/GenBank/DDBJ databases">
        <title>The genes involved in the male and female cone development in Pinus tabuliformis.</title>
        <authorList>
            <person name="Niu S."/>
            <person name="Li W."/>
            <person name="Chen X."/>
        </authorList>
    </citation>
    <scope>NUCLEOTIDE SEQUENCE</scope>
</reference>
<dbReference type="GO" id="GO:0071949">
    <property type="term" value="F:FAD binding"/>
    <property type="evidence" value="ECO:0007669"/>
    <property type="project" value="InterPro"/>
</dbReference>
<dbReference type="SUPFAM" id="SSF55103">
    <property type="entry name" value="FAD-linked oxidases, C-terminal domain"/>
    <property type="match status" value="1"/>
</dbReference>
<keyword evidence="7" id="KW-0732">Signal</keyword>
<evidence type="ECO:0000256" key="6">
    <source>
        <dbReference type="ARBA" id="ARBA00023002"/>
    </source>
</evidence>
<name>A0A0K0M6Y4_PINTB</name>
<dbReference type="InterPro" id="IPR015345">
    <property type="entry name" value="Cytokinin_DH_FAD/cytokin-bd"/>
</dbReference>
<keyword evidence="6" id="KW-0560">Oxidoreductase</keyword>
<dbReference type="Gene3D" id="3.30.465.10">
    <property type="match status" value="1"/>
</dbReference>
<dbReference type="InterPro" id="IPR016167">
    <property type="entry name" value="FAD-bd_PCMH_sub1"/>
</dbReference>
<dbReference type="PROSITE" id="PS51387">
    <property type="entry name" value="FAD_PCMH"/>
    <property type="match status" value="1"/>
</dbReference>
<comment type="similarity">
    <text evidence="2">Belongs to the oxygen-dependent FAD-linked oxidoreductase family.</text>
</comment>
<evidence type="ECO:0000259" key="8">
    <source>
        <dbReference type="PROSITE" id="PS51387"/>
    </source>
</evidence>
<dbReference type="InterPro" id="IPR016169">
    <property type="entry name" value="FAD-bd_PCMH_sub2"/>
</dbReference>
<evidence type="ECO:0000256" key="7">
    <source>
        <dbReference type="SAM" id="SignalP"/>
    </source>
</evidence>